<feature type="non-terminal residue" evidence="11">
    <location>
        <position position="391"/>
    </location>
</feature>
<dbReference type="Pfam" id="PF02949">
    <property type="entry name" value="7tm_6"/>
    <property type="match status" value="1"/>
</dbReference>
<keyword evidence="7 10" id="KW-0472">Membrane</keyword>
<name>A0AAD4PL32_9MUSC</name>
<accession>A0AAD4PL32</accession>
<keyword evidence="8" id="KW-0675">Receptor</keyword>
<dbReference type="GO" id="GO:0004984">
    <property type="term" value="F:olfactory receptor activity"/>
    <property type="evidence" value="ECO:0007669"/>
    <property type="project" value="InterPro"/>
</dbReference>
<protein>
    <recommendedName>
        <fullName evidence="13">Odorant receptor</fullName>
    </recommendedName>
</protein>
<evidence type="ECO:0000256" key="6">
    <source>
        <dbReference type="ARBA" id="ARBA00022989"/>
    </source>
</evidence>
<organism evidence="11 12">
    <name type="scientific">Drosophila rubida</name>
    <dbReference type="NCBI Taxonomy" id="30044"/>
    <lineage>
        <taxon>Eukaryota</taxon>
        <taxon>Metazoa</taxon>
        <taxon>Ecdysozoa</taxon>
        <taxon>Arthropoda</taxon>
        <taxon>Hexapoda</taxon>
        <taxon>Insecta</taxon>
        <taxon>Pterygota</taxon>
        <taxon>Neoptera</taxon>
        <taxon>Endopterygota</taxon>
        <taxon>Diptera</taxon>
        <taxon>Brachycera</taxon>
        <taxon>Muscomorpha</taxon>
        <taxon>Ephydroidea</taxon>
        <taxon>Drosophilidae</taxon>
        <taxon>Drosophila</taxon>
    </lineage>
</organism>
<keyword evidence="2" id="KW-1003">Cell membrane</keyword>
<evidence type="ECO:0000256" key="8">
    <source>
        <dbReference type="ARBA" id="ARBA00023170"/>
    </source>
</evidence>
<comment type="caution">
    <text evidence="11">The sequence shown here is derived from an EMBL/GenBank/DDBJ whole genome shotgun (WGS) entry which is preliminary data.</text>
</comment>
<dbReference type="GO" id="GO:0005886">
    <property type="term" value="C:plasma membrane"/>
    <property type="evidence" value="ECO:0007669"/>
    <property type="project" value="UniProtKB-SubCell"/>
</dbReference>
<evidence type="ECO:0000256" key="2">
    <source>
        <dbReference type="ARBA" id="ARBA00022475"/>
    </source>
</evidence>
<evidence type="ECO:0008006" key="13">
    <source>
        <dbReference type="Google" id="ProtNLM"/>
    </source>
</evidence>
<evidence type="ECO:0000256" key="3">
    <source>
        <dbReference type="ARBA" id="ARBA00022606"/>
    </source>
</evidence>
<evidence type="ECO:0000256" key="4">
    <source>
        <dbReference type="ARBA" id="ARBA00022692"/>
    </source>
</evidence>
<feature type="transmembrane region" description="Helical" evidence="10">
    <location>
        <begin position="43"/>
        <end position="66"/>
    </location>
</feature>
<keyword evidence="12" id="KW-1185">Reference proteome</keyword>
<proteinExistence type="predicted"/>
<feature type="transmembrane region" description="Helical" evidence="10">
    <location>
        <begin position="300"/>
        <end position="318"/>
    </location>
</feature>
<evidence type="ECO:0000256" key="9">
    <source>
        <dbReference type="ARBA" id="ARBA00023224"/>
    </source>
</evidence>
<dbReference type="AlphaFoldDB" id="A0AAD4PL32"/>
<feature type="transmembrane region" description="Helical" evidence="10">
    <location>
        <begin position="132"/>
        <end position="156"/>
    </location>
</feature>
<dbReference type="PANTHER" id="PTHR21137">
    <property type="entry name" value="ODORANT RECEPTOR"/>
    <property type="match status" value="1"/>
</dbReference>
<dbReference type="Proteomes" id="UP001200034">
    <property type="component" value="Unassembled WGS sequence"/>
</dbReference>
<dbReference type="GO" id="GO:0005549">
    <property type="term" value="F:odorant binding"/>
    <property type="evidence" value="ECO:0007669"/>
    <property type="project" value="InterPro"/>
</dbReference>
<comment type="subcellular location">
    <subcellularLocation>
        <location evidence="1">Cell membrane</location>
        <topology evidence="1">Multi-pass membrane protein</topology>
    </subcellularLocation>
</comment>
<evidence type="ECO:0000256" key="10">
    <source>
        <dbReference type="SAM" id="Phobius"/>
    </source>
</evidence>
<keyword evidence="5" id="KW-0552">Olfaction</keyword>
<keyword evidence="4 10" id="KW-0812">Transmembrane</keyword>
<evidence type="ECO:0000256" key="5">
    <source>
        <dbReference type="ARBA" id="ARBA00022725"/>
    </source>
</evidence>
<evidence type="ECO:0000313" key="12">
    <source>
        <dbReference type="Proteomes" id="UP001200034"/>
    </source>
</evidence>
<dbReference type="GO" id="GO:0007165">
    <property type="term" value="P:signal transduction"/>
    <property type="evidence" value="ECO:0007669"/>
    <property type="project" value="UniProtKB-KW"/>
</dbReference>
<evidence type="ECO:0000256" key="7">
    <source>
        <dbReference type="ARBA" id="ARBA00023136"/>
    </source>
</evidence>
<sequence length="391" mass="44519">TNASMEASAATRFGKIITLIRFCVGICGTDVANPEYRMWTLTYAVITVIFFFFASTVYTMYVGVVVDKDYTVILQACAMVGSAIQGLTKLLCTVSQAPLMRHIQGTYESIYAEFEGHGGEYNKYLHKRINQFWNLMIGFVWIYIVLVVGLVSYPVYSRIFRDEKLLVMQFLVPGIDRDSDTGHLMLITVHVTCLSFGAFGNFGGDMYLFLFITNVPLLKDIFKVKLHEFNEVVMQSADHKQIRTMFFDLISWHQRYVSLLRSTEKIYNIVMFVQLSSACVGILCTISCIFIKVWPAAPVYLLYSFIVLYTFCGLGTIVETSNEDFTFELYTNCLWYELPAMEQKLLVLMLAKAQNEKALTAASVLPLSMNTALRLTKGIYSFSMMLITYLE</sequence>
<dbReference type="InterPro" id="IPR004117">
    <property type="entry name" value="7tm6_olfct_rcpt"/>
</dbReference>
<feature type="transmembrane region" description="Helical" evidence="10">
    <location>
        <begin position="269"/>
        <end position="294"/>
    </location>
</feature>
<keyword evidence="6 10" id="KW-1133">Transmembrane helix</keyword>
<dbReference type="EMBL" id="JAJJHW010002585">
    <property type="protein sequence ID" value="KAH8371719.1"/>
    <property type="molecule type" value="Genomic_DNA"/>
</dbReference>
<evidence type="ECO:0000313" key="11">
    <source>
        <dbReference type="EMBL" id="KAH8371719.1"/>
    </source>
</evidence>
<evidence type="ECO:0000256" key="1">
    <source>
        <dbReference type="ARBA" id="ARBA00004651"/>
    </source>
</evidence>
<gene>
    <name evidence="11" type="ORF">KR093_008647</name>
</gene>
<feature type="transmembrane region" description="Helical" evidence="10">
    <location>
        <begin position="183"/>
        <end position="202"/>
    </location>
</feature>
<keyword evidence="3" id="KW-0716">Sensory transduction</keyword>
<keyword evidence="9" id="KW-0807">Transducer</keyword>
<dbReference type="PANTHER" id="PTHR21137:SF35">
    <property type="entry name" value="ODORANT RECEPTOR 19A-RELATED"/>
    <property type="match status" value="1"/>
</dbReference>
<reference evidence="11" key="1">
    <citation type="journal article" date="2021" name="Mol. Ecol. Resour.">
        <title>Phylogenomic analyses of the genus Drosophila reveals genomic signals of climate adaptation.</title>
        <authorList>
            <person name="Li F."/>
            <person name="Rane R.V."/>
            <person name="Luria V."/>
            <person name="Xiong Z."/>
            <person name="Chen J."/>
            <person name="Li Z."/>
            <person name="Catullo R.A."/>
            <person name="Griffin P.C."/>
            <person name="Schiffer M."/>
            <person name="Pearce S."/>
            <person name="Lee S.F."/>
            <person name="McElroy K."/>
            <person name="Stocker A."/>
            <person name="Shirriffs J."/>
            <person name="Cockerell F."/>
            <person name="Coppin C."/>
            <person name="Sgro C.M."/>
            <person name="Karger A."/>
            <person name="Cain J.W."/>
            <person name="Weber J.A."/>
            <person name="Santpere G."/>
            <person name="Kirschner M.W."/>
            <person name="Hoffmann A.A."/>
            <person name="Oakeshott J.G."/>
            <person name="Zhang G."/>
        </authorList>
    </citation>
    <scope>NUCLEOTIDE SEQUENCE</scope>
    <source>
        <strain evidence="11">BGI-SZ-2011g</strain>
    </source>
</reference>